<feature type="domain" description="F-box" evidence="2">
    <location>
        <begin position="386"/>
        <end position="432"/>
    </location>
</feature>
<feature type="compositionally biased region" description="Acidic residues" evidence="1">
    <location>
        <begin position="184"/>
        <end position="198"/>
    </location>
</feature>
<dbReference type="EMBL" id="BSYO01000013">
    <property type="protein sequence ID" value="GMH13578.1"/>
    <property type="molecule type" value="Genomic_DNA"/>
</dbReference>
<dbReference type="Proteomes" id="UP001279734">
    <property type="component" value="Unassembled WGS sequence"/>
</dbReference>
<dbReference type="AlphaFoldDB" id="A0AAD3SL21"/>
<name>A0AAD3SL21_NEPGR</name>
<protein>
    <recommendedName>
        <fullName evidence="2">F-box domain-containing protein</fullName>
    </recommendedName>
</protein>
<dbReference type="PANTHER" id="PTHR47602">
    <property type="entry name" value="F-BOX PROTEIN SKIP22"/>
    <property type="match status" value="1"/>
</dbReference>
<dbReference type="InterPro" id="IPR036047">
    <property type="entry name" value="F-box-like_dom_sf"/>
</dbReference>
<organism evidence="3 4">
    <name type="scientific">Nepenthes gracilis</name>
    <name type="common">Slender pitcher plant</name>
    <dbReference type="NCBI Taxonomy" id="150966"/>
    <lineage>
        <taxon>Eukaryota</taxon>
        <taxon>Viridiplantae</taxon>
        <taxon>Streptophyta</taxon>
        <taxon>Embryophyta</taxon>
        <taxon>Tracheophyta</taxon>
        <taxon>Spermatophyta</taxon>
        <taxon>Magnoliopsida</taxon>
        <taxon>eudicotyledons</taxon>
        <taxon>Gunneridae</taxon>
        <taxon>Pentapetalae</taxon>
        <taxon>Caryophyllales</taxon>
        <taxon>Nepenthaceae</taxon>
        <taxon>Nepenthes</taxon>
    </lineage>
</organism>
<evidence type="ECO:0000313" key="4">
    <source>
        <dbReference type="Proteomes" id="UP001279734"/>
    </source>
</evidence>
<evidence type="ECO:0000259" key="2">
    <source>
        <dbReference type="PROSITE" id="PS50181"/>
    </source>
</evidence>
<dbReference type="SMART" id="SM00256">
    <property type="entry name" value="FBOX"/>
    <property type="match status" value="1"/>
</dbReference>
<dbReference type="Pfam" id="PF12937">
    <property type="entry name" value="F-box-like"/>
    <property type="match status" value="1"/>
</dbReference>
<dbReference type="Gene3D" id="3.40.1000.30">
    <property type="match status" value="1"/>
</dbReference>
<dbReference type="CDD" id="cd22165">
    <property type="entry name" value="F-box_AtSKIP22-like"/>
    <property type="match status" value="1"/>
</dbReference>
<accession>A0AAD3SL21</accession>
<evidence type="ECO:0000313" key="3">
    <source>
        <dbReference type="EMBL" id="GMH13578.1"/>
    </source>
</evidence>
<keyword evidence="4" id="KW-1185">Reference proteome</keyword>
<gene>
    <name evidence="3" type="ORF">Nepgr_015419</name>
</gene>
<comment type="caution">
    <text evidence="3">The sequence shown here is derived from an EMBL/GenBank/DDBJ whole genome shotgun (WGS) entry which is preliminary data.</text>
</comment>
<sequence length="544" mass="61433">MKLRIRSLESKETGRIEVPNACTLQQLKQSLAVRLSHSSATSFAVPENLFLSLNSKDELCGSSPEASLQSLGVTSGDLIYYTCNPYAFSSQKYDLMSAQTENPPKFAAQNEQTLECPNSTKGKPQELNTQNDQTEDLRYTDNEETLKYVAYDDQTRDSVDSQTLELKEIPEILNSSKERNLESLGEDADGVDDLDVDEESVSNGKTSFSVPRFLRKVFTKEVGDVANGGDHRLLVIAVHAVLLESGFIGYDQVSGMKVDGFHLPDQWPSSAFTISLCYTLPEISSSEIVETVVLKFQSLGKFVNVYGYLPKKGFGLYRVCLDESRFVPALNFVWNHSDYIDAKNEMDGSKKLCPEREVFEFWKIVKDGLALPLLIDLYEKAGFLPPPCFMRLPTELKLKILELLPGVYVARAACVCSELRFISSNNDLWRQKYAEEFGNDAELWNKSGNQWKTRFYSAWENRKKRKRAWVSWRRASHLTPTSFPGRRAPNPFGLPFVIRDIVGGDYDRIPGLGIPPHFAPSRRIFSPNCHLGGFFYHGRDIPES</sequence>
<dbReference type="PANTHER" id="PTHR47602:SF2">
    <property type="entry name" value="F-BOX PROTEIN SKIP22"/>
    <property type="match status" value="1"/>
</dbReference>
<proteinExistence type="predicted"/>
<dbReference type="PROSITE" id="PS50181">
    <property type="entry name" value="FBOX"/>
    <property type="match status" value="1"/>
</dbReference>
<evidence type="ECO:0000256" key="1">
    <source>
        <dbReference type="SAM" id="MobiDB-lite"/>
    </source>
</evidence>
<feature type="region of interest" description="Disordered" evidence="1">
    <location>
        <begin position="177"/>
        <end position="198"/>
    </location>
</feature>
<dbReference type="Gene3D" id="1.20.1280.50">
    <property type="match status" value="1"/>
</dbReference>
<reference evidence="3" key="1">
    <citation type="submission" date="2023-05" db="EMBL/GenBank/DDBJ databases">
        <title>Nepenthes gracilis genome sequencing.</title>
        <authorList>
            <person name="Fukushima K."/>
        </authorList>
    </citation>
    <scope>NUCLEOTIDE SEQUENCE</scope>
    <source>
        <strain evidence="3">SING2019-196</strain>
    </source>
</reference>
<dbReference type="InterPro" id="IPR001810">
    <property type="entry name" value="F-box_dom"/>
</dbReference>
<dbReference type="SUPFAM" id="SSF81383">
    <property type="entry name" value="F-box domain"/>
    <property type="match status" value="1"/>
</dbReference>